<proteinExistence type="predicted"/>
<name>A0A107GKU0_9BURK</name>
<reference evidence="1 2" key="1">
    <citation type="submission" date="2015-11" db="EMBL/GenBank/DDBJ databases">
        <title>Expanding the genomic diversity of Burkholderia species for the development of highly accurate diagnostics.</title>
        <authorList>
            <person name="Sahl J."/>
            <person name="Keim P."/>
            <person name="Wagner D."/>
        </authorList>
    </citation>
    <scope>NUCLEOTIDE SEQUENCE [LARGE SCALE GENOMIC DNA]</scope>
    <source>
        <strain evidence="1 2">MSMB2167WGS</strain>
    </source>
</reference>
<dbReference type="Proteomes" id="UP000062998">
    <property type="component" value="Unassembled WGS sequence"/>
</dbReference>
<comment type="caution">
    <text evidence="1">The sequence shown here is derived from an EMBL/GenBank/DDBJ whole genome shotgun (WGS) entry which is preliminary data.</text>
</comment>
<sequence>MPRLDRDIYRAFIRENPVFYRKTRDRMVSYWDCYYRWLYKRKRDYVGFRLFDQFDEWAR</sequence>
<dbReference type="EMBL" id="LPIX01000003">
    <property type="protein sequence ID" value="KWE13773.1"/>
    <property type="molecule type" value="Genomic_DNA"/>
</dbReference>
<organism evidence="1 2">
    <name type="scientific">Burkholderia ubonensis</name>
    <dbReference type="NCBI Taxonomy" id="101571"/>
    <lineage>
        <taxon>Bacteria</taxon>
        <taxon>Pseudomonadati</taxon>
        <taxon>Pseudomonadota</taxon>
        <taxon>Betaproteobacteria</taxon>
        <taxon>Burkholderiales</taxon>
        <taxon>Burkholderiaceae</taxon>
        <taxon>Burkholderia</taxon>
        <taxon>Burkholderia cepacia complex</taxon>
    </lineage>
</organism>
<evidence type="ECO:0000313" key="2">
    <source>
        <dbReference type="Proteomes" id="UP000062998"/>
    </source>
</evidence>
<evidence type="ECO:0000313" key="1">
    <source>
        <dbReference type="EMBL" id="KWE13773.1"/>
    </source>
</evidence>
<accession>A0A107GKU0</accession>
<gene>
    <name evidence="1" type="ORF">WL73_29830</name>
</gene>
<dbReference type="AlphaFoldDB" id="A0A107GKU0"/>
<protein>
    <submittedName>
        <fullName evidence="1">Uncharacterized protein</fullName>
    </submittedName>
</protein>